<comment type="caution">
    <text evidence="2">The sequence shown here is derived from an EMBL/GenBank/DDBJ whole genome shotgun (WGS) entry which is preliminary data.</text>
</comment>
<sequence length="73" mass="8539">MKNLKRILSIIGIIILISTYAITLFFAIFDNPNTYTFFKISIGMTILIPILLWVYIAMYRYIKSRKNDNEDAS</sequence>
<name>A0A923RT09_9FIRM</name>
<keyword evidence="1" id="KW-0812">Transmembrane</keyword>
<evidence type="ECO:0000313" key="2">
    <source>
        <dbReference type="EMBL" id="MBC5713350.1"/>
    </source>
</evidence>
<keyword evidence="3" id="KW-1185">Reference proteome</keyword>
<keyword evidence="1" id="KW-0472">Membrane</keyword>
<keyword evidence="1" id="KW-1133">Transmembrane helix</keyword>
<reference evidence="2" key="1">
    <citation type="submission" date="2020-08" db="EMBL/GenBank/DDBJ databases">
        <title>Genome public.</title>
        <authorList>
            <person name="Liu C."/>
            <person name="Sun Q."/>
        </authorList>
    </citation>
    <scope>NUCLEOTIDE SEQUENCE</scope>
    <source>
        <strain evidence="2">BX1005</strain>
    </source>
</reference>
<dbReference type="EMBL" id="JACOPH010000002">
    <property type="protein sequence ID" value="MBC5713350.1"/>
    <property type="molecule type" value="Genomic_DNA"/>
</dbReference>
<dbReference type="RefSeq" id="WP_186866307.1">
    <property type="nucleotide sequence ID" value="NZ_JACOPH010000002.1"/>
</dbReference>
<gene>
    <name evidence="2" type="ORF">H8S17_03835</name>
</gene>
<accession>A0A923RT09</accession>
<proteinExistence type="predicted"/>
<protein>
    <submittedName>
        <fullName evidence="2">Uncharacterized protein</fullName>
    </submittedName>
</protein>
<feature type="transmembrane region" description="Helical" evidence="1">
    <location>
        <begin position="35"/>
        <end position="56"/>
    </location>
</feature>
<organism evidence="2 3">
    <name type="scientific">Roseburia zhanii</name>
    <dbReference type="NCBI Taxonomy" id="2763064"/>
    <lineage>
        <taxon>Bacteria</taxon>
        <taxon>Bacillati</taxon>
        <taxon>Bacillota</taxon>
        <taxon>Clostridia</taxon>
        <taxon>Lachnospirales</taxon>
        <taxon>Lachnospiraceae</taxon>
        <taxon>Roseburia</taxon>
    </lineage>
</organism>
<evidence type="ECO:0000313" key="3">
    <source>
        <dbReference type="Proteomes" id="UP000606720"/>
    </source>
</evidence>
<feature type="transmembrane region" description="Helical" evidence="1">
    <location>
        <begin position="7"/>
        <end position="29"/>
    </location>
</feature>
<evidence type="ECO:0000256" key="1">
    <source>
        <dbReference type="SAM" id="Phobius"/>
    </source>
</evidence>
<dbReference type="Proteomes" id="UP000606720">
    <property type="component" value="Unassembled WGS sequence"/>
</dbReference>
<dbReference type="AlphaFoldDB" id="A0A923RT09"/>